<evidence type="ECO:0000313" key="4">
    <source>
        <dbReference type="Proteomes" id="UP000324748"/>
    </source>
</evidence>
<protein>
    <recommendedName>
        <fullName evidence="6">Secreted protein</fullName>
    </recommendedName>
</protein>
<organism evidence="3 5">
    <name type="scientific">Puccinia graminis f. sp. tritici</name>
    <dbReference type="NCBI Taxonomy" id="56615"/>
    <lineage>
        <taxon>Eukaryota</taxon>
        <taxon>Fungi</taxon>
        <taxon>Dikarya</taxon>
        <taxon>Basidiomycota</taxon>
        <taxon>Pucciniomycotina</taxon>
        <taxon>Pucciniomycetes</taxon>
        <taxon>Pucciniales</taxon>
        <taxon>Pucciniaceae</taxon>
        <taxon>Puccinia</taxon>
    </lineage>
</organism>
<dbReference type="EMBL" id="VSWC01000066">
    <property type="protein sequence ID" value="KAA1097310.1"/>
    <property type="molecule type" value="Genomic_DNA"/>
</dbReference>
<evidence type="ECO:0000256" key="1">
    <source>
        <dbReference type="SAM" id="SignalP"/>
    </source>
</evidence>
<evidence type="ECO:0008006" key="6">
    <source>
        <dbReference type="Google" id="ProtNLM"/>
    </source>
</evidence>
<name>A0A5B0SB10_PUCGR</name>
<evidence type="ECO:0000313" key="5">
    <source>
        <dbReference type="Proteomes" id="UP000325313"/>
    </source>
</evidence>
<accession>A0A5B0SB10</accession>
<keyword evidence="4" id="KW-1185">Reference proteome</keyword>
<dbReference type="Proteomes" id="UP000325313">
    <property type="component" value="Unassembled WGS sequence"/>
</dbReference>
<dbReference type="AlphaFoldDB" id="A0A5B0SB10"/>
<reference evidence="4 5" key="1">
    <citation type="submission" date="2019-05" db="EMBL/GenBank/DDBJ databases">
        <title>Emergence of the Ug99 lineage of the wheat stem rust pathogen through somatic hybridization.</title>
        <authorList>
            <person name="Li F."/>
            <person name="Upadhyaya N.M."/>
            <person name="Sperschneider J."/>
            <person name="Matny O."/>
            <person name="Nguyen-Phuc H."/>
            <person name="Mago R."/>
            <person name="Raley C."/>
            <person name="Miller M.E."/>
            <person name="Silverstein K.A.T."/>
            <person name="Henningsen E."/>
            <person name="Hirsch C.D."/>
            <person name="Visser B."/>
            <person name="Pretorius Z.A."/>
            <person name="Steffenson B.J."/>
            <person name="Schwessinger B."/>
            <person name="Dodds P.N."/>
            <person name="Figueroa M."/>
        </authorList>
    </citation>
    <scope>NUCLEOTIDE SEQUENCE [LARGE SCALE GENOMIC DNA]</scope>
    <source>
        <strain evidence="2">21-0</strain>
        <strain evidence="3 5">Ug99</strain>
    </source>
</reference>
<evidence type="ECO:0000313" key="3">
    <source>
        <dbReference type="EMBL" id="KAA1134343.1"/>
    </source>
</evidence>
<keyword evidence="1" id="KW-0732">Signal</keyword>
<gene>
    <name evidence="2" type="ORF">PGT21_002547</name>
    <name evidence="3" type="ORF">PGTUg99_035415</name>
</gene>
<comment type="caution">
    <text evidence="3">The sequence shown here is derived from an EMBL/GenBank/DDBJ whole genome shotgun (WGS) entry which is preliminary data.</text>
</comment>
<proteinExistence type="predicted"/>
<dbReference type="Proteomes" id="UP000324748">
    <property type="component" value="Unassembled WGS sequence"/>
</dbReference>
<sequence length="107" mass="11609">MHVIILTCILLTLKFALVSACTQRVELGATGSYTVRPPQPCHELDETGARFPAVTLWHTNRTPLGLSTPTRGRNWVRQPDCPWVSGATGGHSGRLLEGDMICVSLLG</sequence>
<feature type="signal peptide" evidence="1">
    <location>
        <begin position="1"/>
        <end position="20"/>
    </location>
</feature>
<dbReference type="EMBL" id="VDEP01000069">
    <property type="protein sequence ID" value="KAA1134343.1"/>
    <property type="molecule type" value="Genomic_DNA"/>
</dbReference>
<evidence type="ECO:0000313" key="2">
    <source>
        <dbReference type="EMBL" id="KAA1097310.1"/>
    </source>
</evidence>
<feature type="chain" id="PRO_5036138312" description="Secreted protein" evidence="1">
    <location>
        <begin position="21"/>
        <end position="107"/>
    </location>
</feature>